<dbReference type="GO" id="GO:0005125">
    <property type="term" value="F:cytokine activity"/>
    <property type="evidence" value="ECO:0007669"/>
    <property type="project" value="UniProtKB-KW"/>
</dbReference>
<name>A0AAD9JMR1_9ANNE</name>
<keyword evidence="7" id="KW-1185">Reference proteome</keyword>
<evidence type="ECO:0000256" key="5">
    <source>
        <dbReference type="ARBA" id="ARBA00022729"/>
    </source>
</evidence>
<dbReference type="EMBL" id="JAODUP010000237">
    <property type="protein sequence ID" value="KAK2155552.1"/>
    <property type="molecule type" value="Genomic_DNA"/>
</dbReference>
<dbReference type="GO" id="GO:0005615">
    <property type="term" value="C:extracellular space"/>
    <property type="evidence" value="ECO:0007669"/>
    <property type="project" value="UniProtKB-KW"/>
</dbReference>
<proteinExistence type="inferred from homology"/>
<dbReference type="AlphaFoldDB" id="A0AAD9JMR1"/>
<organism evidence="6 7">
    <name type="scientific">Paralvinella palmiformis</name>
    <dbReference type="NCBI Taxonomy" id="53620"/>
    <lineage>
        <taxon>Eukaryota</taxon>
        <taxon>Metazoa</taxon>
        <taxon>Spiralia</taxon>
        <taxon>Lophotrochozoa</taxon>
        <taxon>Annelida</taxon>
        <taxon>Polychaeta</taxon>
        <taxon>Sedentaria</taxon>
        <taxon>Canalipalpata</taxon>
        <taxon>Terebellida</taxon>
        <taxon>Terebelliformia</taxon>
        <taxon>Alvinellidae</taxon>
        <taxon>Paralvinella</taxon>
    </lineage>
</organism>
<evidence type="ECO:0000256" key="4">
    <source>
        <dbReference type="ARBA" id="ARBA00022525"/>
    </source>
</evidence>
<evidence type="ECO:0000256" key="3">
    <source>
        <dbReference type="ARBA" id="ARBA00022514"/>
    </source>
</evidence>
<comment type="subcellular location">
    <subcellularLocation>
        <location evidence="1">Secreted</location>
    </subcellularLocation>
</comment>
<gene>
    <name evidence="6" type="ORF">LSH36_237g04069</name>
</gene>
<dbReference type="SUPFAM" id="SSF57501">
    <property type="entry name" value="Cystine-knot cytokines"/>
    <property type="match status" value="1"/>
</dbReference>
<protein>
    <submittedName>
        <fullName evidence="6">Uncharacterized protein</fullName>
    </submittedName>
</protein>
<keyword evidence="3" id="KW-0202">Cytokine</keyword>
<comment type="similarity">
    <text evidence="2">Belongs to the IL-17 family.</text>
</comment>
<evidence type="ECO:0000256" key="1">
    <source>
        <dbReference type="ARBA" id="ARBA00004613"/>
    </source>
</evidence>
<reference evidence="6" key="1">
    <citation type="journal article" date="2023" name="Mol. Biol. Evol.">
        <title>Third-Generation Sequencing Reveals the Adaptive Role of the Epigenome in Three Deep-Sea Polychaetes.</title>
        <authorList>
            <person name="Perez M."/>
            <person name="Aroh O."/>
            <person name="Sun Y."/>
            <person name="Lan Y."/>
            <person name="Juniper S.K."/>
            <person name="Young C.R."/>
            <person name="Angers B."/>
            <person name="Qian P.Y."/>
        </authorList>
    </citation>
    <scope>NUCLEOTIDE SEQUENCE</scope>
    <source>
        <strain evidence="6">P08H-3</strain>
    </source>
</reference>
<dbReference type="Pfam" id="PF06083">
    <property type="entry name" value="IL17"/>
    <property type="match status" value="1"/>
</dbReference>
<sequence>MVSTKIFLDRVFKISVLLMTIFTSIRTKPTQQKETILPNILAEVTSSVKKDDLIRDGTVSGQCSQPNPDDLKKQLAAHHVGQKLHPSYYLLPQLHPVIQSKLSRSGSAKEFTLYGSQECPRSLHDIGAEKSVQDRSLCPWYNVLSHDPNRYPVDLVEARCKCTSCVGVDSKSGAGCEPVYYNVPVLWRANTCLKDGSYKYDKGWEKIAVGCTCAMASSA</sequence>
<keyword evidence="4" id="KW-0964">Secreted</keyword>
<accession>A0AAD9JMR1</accession>
<keyword evidence="5" id="KW-0732">Signal</keyword>
<dbReference type="Gene3D" id="2.10.90.10">
    <property type="entry name" value="Cystine-knot cytokines"/>
    <property type="match status" value="1"/>
</dbReference>
<dbReference type="InterPro" id="IPR010345">
    <property type="entry name" value="IL-17_fam"/>
</dbReference>
<dbReference type="InterPro" id="IPR020440">
    <property type="entry name" value="IL-17_chr"/>
</dbReference>
<evidence type="ECO:0000313" key="6">
    <source>
        <dbReference type="EMBL" id="KAK2155552.1"/>
    </source>
</evidence>
<dbReference type="Proteomes" id="UP001208570">
    <property type="component" value="Unassembled WGS sequence"/>
</dbReference>
<dbReference type="PRINTS" id="PR01932">
    <property type="entry name" value="INTRLEUKIN17"/>
</dbReference>
<comment type="caution">
    <text evidence="6">The sequence shown here is derived from an EMBL/GenBank/DDBJ whole genome shotgun (WGS) entry which is preliminary data.</text>
</comment>
<evidence type="ECO:0000256" key="2">
    <source>
        <dbReference type="ARBA" id="ARBA00007236"/>
    </source>
</evidence>
<evidence type="ECO:0000313" key="7">
    <source>
        <dbReference type="Proteomes" id="UP001208570"/>
    </source>
</evidence>
<dbReference type="InterPro" id="IPR029034">
    <property type="entry name" value="Cystine-knot_cytokine"/>
</dbReference>